<sequence>MHVNALSRISRIPQSPPSSVRHYLPGGCESGGGIGRLVGYISNAAKDTDREHLITDTRGQKWSPATSPARLLAAVVIMAKDRVADPGRIHHIHIAGRGSTSRKLILTGVARLLGCRHILHLHDYDYARDFSRRTSTQKTRIRRMFQGADHVVVLGQRDHLTLTGDLGVDPQRIAVIRNCVPDPADRIVRVREDRRSEPPLIIFLGRLSERKGVPELLLALSHPVMKELHWKAVVAGDGPVEDYRRQAAALALSDLVVMPGWLGADEARALCSQADILVLPSYAEGMAMAVIEGIAHGLAVVTTRVGAHEEVISDGDTGVFVPVGDKDALAATLAKLVCDREQRNRLSTQARLHYLNHFSMKTYMRSLEKLYDAVSAQPQTSAGAS</sequence>
<dbReference type="Pfam" id="PF00534">
    <property type="entry name" value="Glycos_transf_1"/>
    <property type="match status" value="1"/>
</dbReference>
<accession>A0A5C4XJN7</accession>
<dbReference type="RefSeq" id="WP_139676530.1">
    <property type="nucleotide sequence ID" value="NZ_VDMN01000002.1"/>
</dbReference>
<comment type="caution">
    <text evidence="7">The sequence shown here is derived from an EMBL/GenBank/DDBJ whole genome shotgun (WGS) entry which is preliminary data.</text>
</comment>
<dbReference type="Proteomes" id="UP000311605">
    <property type="component" value="Unassembled WGS sequence"/>
</dbReference>
<protein>
    <submittedName>
        <fullName evidence="7">Glycosyltransferase family 4 protein</fullName>
    </submittedName>
</protein>
<keyword evidence="2" id="KW-0328">Glycosyltransferase</keyword>
<dbReference type="SUPFAM" id="SSF53756">
    <property type="entry name" value="UDP-Glycosyltransferase/glycogen phosphorylase"/>
    <property type="match status" value="1"/>
</dbReference>
<evidence type="ECO:0000256" key="3">
    <source>
        <dbReference type="ARBA" id="ARBA00022679"/>
    </source>
</evidence>
<name>A0A5C4XJN7_9HYPH</name>
<feature type="region of interest" description="Disordered" evidence="4">
    <location>
        <begin position="1"/>
        <end position="25"/>
    </location>
</feature>
<organism evidence="7 8">
    <name type="scientific">Aliirhizobium smilacinae</name>
    <dbReference type="NCBI Taxonomy" id="1395944"/>
    <lineage>
        <taxon>Bacteria</taxon>
        <taxon>Pseudomonadati</taxon>
        <taxon>Pseudomonadota</taxon>
        <taxon>Alphaproteobacteria</taxon>
        <taxon>Hyphomicrobiales</taxon>
        <taxon>Rhizobiaceae</taxon>
        <taxon>Aliirhizobium</taxon>
    </lineage>
</organism>
<proteinExistence type="inferred from homology"/>
<dbReference type="GO" id="GO:0016757">
    <property type="term" value="F:glycosyltransferase activity"/>
    <property type="evidence" value="ECO:0007669"/>
    <property type="project" value="UniProtKB-KW"/>
</dbReference>
<evidence type="ECO:0000259" key="5">
    <source>
        <dbReference type="Pfam" id="PF00534"/>
    </source>
</evidence>
<gene>
    <name evidence="7" type="ORF">FHP24_12540</name>
</gene>
<evidence type="ECO:0000256" key="2">
    <source>
        <dbReference type="ARBA" id="ARBA00022676"/>
    </source>
</evidence>
<dbReference type="PANTHER" id="PTHR12526:SF640">
    <property type="entry name" value="COLANIC ACID BIOSYNTHESIS GLYCOSYLTRANSFERASE WCAL-RELATED"/>
    <property type="match status" value="1"/>
</dbReference>
<comment type="similarity">
    <text evidence="1">Belongs to the glycosyltransferase group 1 family. Glycosyltransferase 4 subfamily.</text>
</comment>
<reference evidence="7 8" key="1">
    <citation type="submission" date="2019-06" db="EMBL/GenBank/DDBJ databases">
        <title>The draft genome of Rhizobium smilacinae PTYR-5.</title>
        <authorList>
            <person name="Liu L."/>
            <person name="Li L."/>
            <person name="Zhang X."/>
        </authorList>
    </citation>
    <scope>NUCLEOTIDE SEQUENCE [LARGE SCALE GENOMIC DNA]</scope>
    <source>
        <strain evidence="7 8">PTYR-5</strain>
    </source>
</reference>
<keyword evidence="8" id="KW-1185">Reference proteome</keyword>
<dbReference type="CDD" id="cd03801">
    <property type="entry name" value="GT4_PimA-like"/>
    <property type="match status" value="1"/>
</dbReference>
<feature type="domain" description="Glycosyl transferase family 1" evidence="5">
    <location>
        <begin position="191"/>
        <end position="351"/>
    </location>
</feature>
<evidence type="ECO:0000313" key="8">
    <source>
        <dbReference type="Proteomes" id="UP000311605"/>
    </source>
</evidence>
<keyword evidence="3 7" id="KW-0808">Transferase</keyword>
<dbReference type="EMBL" id="VDMN01000002">
    <property type="protein sequence ID" value="TNM63622.1"/>
    <property type="molecule type" value="Genomic_DNA"/>
</dbReference>
<dbReference type="Pfam" id="PF13579">
    <property type="entry name" value="Glyco_trans_4_4"/>
    <property type="match status" value="1"/>
</dbReference>
<dbReference type="InterPro" id="IPR001296">
    <property type="entry name" value="Glyco_trans_1"/>
</dbReference>
<feature type="compositionally biased region" description="Low complexity" evidence="4">
    <location>
        <begin position="7"/>
        <end position="19"/>
    </location>
</feature>
<dbReference type="InterPro" id="IPR028098">
    <property type="entry name" value="Glyco_trans_4-like_N"/>
</dbReference>
<evidence type="ECO:0000259" key="6">
    <source>
        <dbReference type="Pfam" id="PF13579"/>
    </source>
</evidence>
<evidence type="ECO:0000256" key="4">
    <source>
        <dbReference type="SAM" id="MobiDB-lite"/>
    </source>
</evidence>
<evidence type="ECO:0000256" key="1">
    <source>
        <dbReference type="ARBA" id="ARBA00009481"/>
    </source>
</evidence>
<dbReference type="Gene3D" id="3.40.50.2000">
    <property type="entry name" value="Glycogen Phosphorylase B"/>
    <property type="match status" value="2"/>
</dbReference>
<evidence type="ECO:0000313" key="7">
    <source>
        <dbReference type="EMBL" id="TNM63622.1"/>
    </source>
</evidence>
<feature type="domain" description="Glycosyltransferase subfamily 4-like N-terminal" evidence="6">
    <location>
        <begin position="67"/>
        <end position="178"/>
    </location>
</feature>
<dbReference type="PANTHER" id="PTHR12526">
    <property type="entry name" value="GLYCOSYLTRANSFERASE"/>
    <property type="match status" value="1"/>
</dbReference>
<dbReference type="OrthoDB" id="9783380at2"/>
<dbReference type="AlphaFoldDB" id="A0A5C4XJN7"/>